<evidence type="ECO:0000256" key="6">
    <source>
        <dbReference type="RuleBase" id="RU368036"/>
    </source>
</evidence>
<protein>
    <recommendedName>
        <fullName evidence="6">Glutathione hydrolase proenzyme</fullName>
        <ecNumber evidence="6">2.3.2.2</ecNumber>
        <ecNumber evidence="6">3.4.19.13</ecNumber>
    </recommendedName>
    <component>
        <recommendedName>
            <fullName evidence="6">Glutathione hydrolase large chain</fullName>
        </recommendedName>
    </component>
    <component>
        <recommendedName>
            <fullName evidence="6">Glutathione hydrolase small chain</fullName>
        </recommendedName>
    </component>
</protein>
<gene>
    <name evidence="9" type="primary">ggt</name>
    <name evidence="9" type="ORF">FTW19_00995</name>
</gene>
<dbReference type="AlphaFoldDB" id="A0A5B9E6J8"/>
<dbReference type="Gene3D" id="1.10.246.230">
    <property type="match status" value="1"/>
</dbReference>
<evidence type="ECO:0000256" key="1">
    <source>
        <dbReference type="ARBA" id="ARBA00001049"/>
    </source>
</evidence>
<dbReference type="EC" id="2.3.2.2" evidence="6"/>
<keyword evidence="6" id="KW-0317">Glutathione biosynthesis</keyword>
<dbReference type="RefSeq" id="WP_147645843.1">
    <property type="nucleotide sequence ID" value="NZ_CP042806.1"/>
</dbReference>
<keyword evidence="6 9" id="KW-0012">Acyltransferase</keyword>
<evidence type="ECO:0000256" key="3">
    <source>
        <dbReference type="ARBA" id="ARBA00047417"/>
    </source>
</evidence>
<dbReference type="PRINTS" id="PR01210">
    <property type="entry name" value="GGTRANSPTASE"/>
</dbReference>
<dbReference type="PANTHER" id="PTHR43881:SF5">
    <property type="entry name" value="GAMMA-GLUTAMYLTRANSPEPTIDASE"/>
    <property type="match status" value="1"/>
</dbReference>
<dbReference type="GO" id="GO:0006750">
    <property type="term" value="P:glutathione biosynthetic process"/>
    <property type="evidence" value="ECO:0007669"/>
    <property type="project" value="UniProtKB-KW"/>
</dbReference>
<dbReference type="OrthoDB" id="9781342at2"/>
<proteinExistence type="inferred from homology"/>
<organism evidence="9 10">
    <name type="scientific">Terriglobus albidus</name>
    <dbReference type="NCBI Taxonomy" id="1592106"/>
    <lineage>
        <taxon>Bacteria</taxon>
        <taxon>Pseudomonadati</taxon>
        <taxon>Acidobacteriota</taxon>
        <taxon>Terriglobia</taxon>
        <taxon>Terriglobales</taxon>
        <taxon>Acidobacteriaceae</taxon>
        <taxon>Terriglobus</taxon>
    </lineage>
</organism>
<evidence type="ECO:0000256" key="5">
    <source>
        <dbReference type="PIRSR" id="PIRSR600101-2"/>
    </source>
</evidence>
<evidence type="ECO:0000313" key="10">
    <source>
        <dbReference type="Proteomes" id="UP000321820"/>
    </source>
</evidence>
<evidence type="ECO:0000256" key="4">
    <source>
        <dbReference type="PIRSR" id="PIRSR600101-1"/>
    </source>
</evidence>
<comment type="catalytic activity">
    <reaction evidence="3 6">
        <text>an N-terminal (5-L-glutamyl)-[peptide] + an alpha-amino acid = 5-L-glutamyl amino acid + an N-terminal L-alpha-aminoacyl-[peptide]</text>
        <dbReference type="Rhea" id="RHEA:23904"/>
        <dbReference type="Rhea" id="RHEA-COMP:9780"/>
        <dbReference type="Rhea" id="RHEA-COMP:9795"/>
        <dbReference type="ChEBI" id="CHEBI:77644"/>
        <dbReference type="ChEBI" id="CHEBI:78597"/>
        <dbReference type="ChEBI" id="CHEBI:78599"/>
        <dbReference type="ChEBI" id="CHEBI:78608"/>
        <dbReference type="EC" id="2.3.2.2"/>
    </reaction>
</comment>
<dbReference type="GO" id="GO:0103068">
    <property type="term" value="F:leukotriene C4 gamma-glutamyl transferase activity"/>
    <property type="evidence" value="ECO:0007669"/>
    <property type="project" value="UniProtKB-EC"/>
</dbReference>
<feature type="signal peptide" evidence="8">
    <location>
        <begin position="1"/>
        <end position="21"/>
    </location>
</feature>
<dbReference type="SUPFAM" id="SSF56235">
    <property type="entry name" value="N-terminal nucleophile aminohydrolases (Ntn hydrolases)"/>
    <property type="match status" value="1"/>
</dbReference>
<keyword evidence="6 9" id="KW-0808">Transferase</keyword>
<comment type="similarity">
    <text evidence="6">Belongs to the gamma-glutamyltransferase family.</text>
</comment>
<dbReference type="GO" id="GO:0006751">
    <property type="term" value="P:glutathione catabolic process"/>
    <property type="evidence" value="ECO:0007669"/>
    <property type="project" value="UniProtKB-UniRule"/>
</dbReference>
<comment type="PTM">
    <text evidence="6">Cleaved by autocatalysis into a large and a small subunit.</text>
</comment>
<dbReference type="InterPro" id="IPR052896">
    <property type="entry name" value="GGT-like_enzyme"/>
</dbReference>
<keyword evidence="10" id="KW-1185">Reference proteome</keyword>
<evidence type="ECO:0000313" key="9">
    <source>
        <dbReference type="EMBL" id="QEE26705.1"/>
    </source>
</evidence>
<dbReference type="GO" id="GO:0036374">
    <property type="term" value="F:glutathione hydrolase activity"/>
    <property type="evidence" value="ECO:0007669"/>
    <property type="project" value="UniProtKB-UniRule"/>
</dbReference>
<dbReference type="InterPro" id="IPR043137">
    <property type="entry name" value="GGT_ssub_C"/>
</dbReference>
<keyword evidence="6" id="KW-0865">Zymogen</keyword>
<feature type="binding site" evidence="5">
    <location>
        <position position="485"/>
    </location>
    <ligand>
        <name>L-glutamate</name>
        <dbReference type="ChEBI" id="CHEBI:29985"/>
    </ligand>
</feature>
<comment type="pathway">
    <text evidence="6">Sulfur metabolism; glutathione metabolism.</text>
</comment>
<evidence type="ECO:0000256" key="2">
    <source>
        <dbReference type="ARBA" id="ARBA00001089"/>
    </source>
</evidence>
<evidence type="ECO:0000256" key="7">
    <source>
        <dbReference type="SAM" id="MobiDB-lite"/>
    </source>
</evidence>
<feature type="region of interest" description="Disordered" evidence="7">
    <location>
        <begin position="34"/>
        <end position="53"/>
    </location>
</feature>
<comment type="catalytic activity">
    <reaction evidence="1 6">
        <text>an S-substituted glutathione + H2O = an S-substituted L-cysteinylglycine + L-glutamate</text>
        <dbReference type="Rhea" id="RHEA:59468"/>
        <dbReference type="ChEBI" id="CHEBI:15377"/>
        <dbReference type="ChEBI" id="CHEBI:29985"/>
        <dbReference type="ChEBI" id="CHEBI:90779"/>
        <dbReference type="ChEBI" id="CHEBI:143103"/>
        <dbReference type="EC" id="3.4.19.13"/>
    </reaction>
</comment>
<keyword evidence="6" id="KW-0378">Hydrolase</keyword>
<evidence type="ECO:0000256" key="8">
    <source>
        <dbReference type="SAM" id="SignalP"/>
    </source>
</evidence>
<name>A0A5B9E6J8_9BACT</name>
<dbReference type="EC" id="3.4.19.13" evidence="6"/>
<dbReference type="KEGG" id="talb:FTW19_00995"/>
<dbReference type="Pfam" id="PF01019">
    <property type="entry name" value="G_glu_transpept"/>
    <property type="match status" value="1"/>
</dbReference>
<reference evidence="9 10" key="1">
    <citation type="submission" date="2019-08" db="EMBL/GenBank/DDBJ databases">
        <title>Complete genome sequence of Terriglobus albidus strain ORNL.</title>
        <authorList>
            <person name="Podar M."/>
        </authorList>
    </citation>
    <scope>NUCLEOTIDE SEQUENCE [LARGE SCALE GENOMIC DNA]</scope>
    <source>
        <strain evidence="9 10">ORNL</strain>
    </source>
</reference>
<dbReference type="InterPro" id="IPR029055">
    <property type="entry name" value="Ntn_hydrolases_N"/>
</dbReference>
<comment type="catalytic activity">
    <reaction evidence="2 6">
        <text>glutathione + H2O = L-cysteinylglycine + L-glutamate</text>
        <dbReference type="Rhea" id="RHEA:28807"/>
        <dbReference type="ChEBI" id="CHEBI:15377"/>
        <dbReference type="ChEBI" id="CHEBI:29985"/>
        <dbReference type="ChEBI" id="CHEBI:57925"/>
        <dbReference type="ChEBI" id="CHEBI:61694"/>
        <dbReference type="EC" id="3.4.19.13"/>
    </reaction>
</comment>
<dbReference type="UniPathway" id="UPA00204"/>
<dbReference type="EMBL" id="CP042806">
    <property type="protein sequence ID" value="QEE26705.1"/>
    <property type="molecule type" value="Genomic_DNA"/>
</dbReference>
<feature type="compositionally biased region" description="Basic and acidic residues" evidence="7">
    <location>
        <begin position="42"/>
        <end position="53"/>
    </location>
</feature>
<dbReference type="Proteomes" id="UP000321820">
    <property type="component" value="Chromosome"/>
</dbReference>
<comment type="subunit">
    <text evidence="6">This enzyme consists of two polypeptide chains, which are synthesized in precursor form from a single polypeptide.</text>
</comment>
<feature type="active site" description="Nucleophile" evidence="4">
    <location>
        <position position="403"/>
    </location>
</feature>
<keyword evidence="8" id="KW-0732">Signal</keyword>
<accession>A0A5B9E6J8</accession>
<dbReference type="NCBIfam" id="TIGR00066">
    <property type="entry name" value="g_glut_trans"/>
    <property type="match status" value="1"/>
</dbReference>
<sequence>MHLRHLHSGILSLFLISAAQAQFGSAPVGNTPSPNAAGGYIRDSRQHPAEPSRDNAFSMTANRYGIAATLQTLASQASATILARGGNAVDAAIAANAALGVIEPEMDGIGGDLFAIVWDPKEKKMYALNASGWSAKAETIDAMRAKGVTKMDGASIYAVTVPGAVAGWAALHAKFGKLPLAVDLAPAIALAEDGFPVTETDSATWAQYGVPFKDRAAFASVFLPKGTYPREGEIFRNPDLANSLRLIAKNGADAFYRGPIADAIVRLSDQSNGFLTKADLAEYKPEWVEPISTTYHGWSVYETPPNTQGVAALSMLNVMELYPLRDWGHDSAKTLHIEMEAKALAYADMLHYVGDPNTDEIPTKKLLSKELAKERAKGITDQANCKVLPSDRKAQLDKLQSDTTYLATIDRDGMVVSFIQSDAGSFGSGLVAEHTGFVLHNRGSGFYMQPGQPNSLAGHKRPLHTIIPAMMQKDDKTIGFGIMSGFNQAQAHAQFVANVVDFGMNIQAAMDAARFNKGNSGCTVSVEDGYPHEALEQLASQGHQIVLVPRYSQVMGRGNAVMRNETLGVNFGATDPRADGQATPEQPPF</sequence>
<feature type="chain" id="PRO_5022761732" description="Glutathione hydrolase proenzyme" evidence="8">
    <location>
        <begin position="22"/>
        <end position="589"/>
    </location>
</feature>
<dbReference type="PANTHER" id="PTHR43881">
    <property type="entry name" value="GAMMA-GLUTAMYLTRANSPEPTIDASE (AFU_ORTHOLOGUE AFUA_4G13580)"/>
    <property type="match status" value="1"/>
</dbReference>
<dbReference type="InterPro" id="IPR000101">
    <property type="entry name" value="GGT_peptidase"/>
</dbReference>
<dbReference type="Gene3D" id="3.60.20.40">
    <property type="match status" value="1"/>
</dbReference>